<name>A0ABR1WFS9_9PEZI</name>
<evidence type="ECO:0000256" key="1">
    <source>
        <dbReference type="SAM" id="MobiDB-lite"/>
    </source>
</evidence>
<feature type="compositionally biased region" description="Pro residues" evidence="1">
    <location>
        <begin position="152"/>
        <end position="179"/>
    </location>
</feature>
<dbReference type="Proteomes" id="UP001446871">
    <property type="component" value="Unassembled WGS sequence"/>
</dbReference>
<accession>A0ABR1WFS9</accession>
<evidence type="ECO:0000313" key="2">
    <source>
        <dbReference type="EMBL" id="KAK8082367.1"/>
    </source>
</evidence>
<feature type="compositionally biased region" description="Basic and acidic residues" evidence="1">
    <location>
        <begin position="118"/>
        <end position="133"/>
    </location>
</feature>
<reference evidence="2 3" key="1">
    <citation type="submission" date="2023-01" db="EMBL/GenBank/DDBJ databases">
        <title>Analysis of 21 Apiospora genomes using comparative genomics revels a genus with tremendous synthesis potential of carbohydrate active enzymes and secondary metabolites.</title>
        <authorList>
            <person name="Sorensen T."/>
        </authorList>
    </citation>
    <scope>NUCLEOTIDE SEQUENCE [LARGE SCALE GENOMIC DNA]</scope>
    <source>
        <strain evidence="2 3">CBS 83171</strain>
    </source>
</reference>
<organism evidence="2 3">
    <name type="scientific">Apiospora saccharicola</name>
    <dbReference type="NCBI Taxonomy" id="335842"/>
    <lineage>
        <taxon>Eukaryota</taxon>
        <taxon>Fungi</taxon>
        <taxon>Dikarya</taxon>
        <taxon>Ascomycota</taxon>
        <taxon>Pezizomycotina</taxon>
        <taxon>Sordariomycetes</taxon>
        <taxon>Xylariomycetidae</taxon>
        <taxon>Amphisphaeriales</taxon>
        <taxon>Apiosporaceae</taxon>
        <taxon>Apiospora</taxon>
    </lineage>
</organism>
<keyword evidence="3" id="KW-1185">Reference proteome</keyword>
<gene>
    <name evidence="2" type="ORF">PG996_001148</name>
</gene>
<protein>
    <submittedName>
        <fullName evidence="2">Uncharacterized protein</fullName>
    </submittedName>
</protein>
<feature type="region of interest" description="Disordered" evidence="1">
    <location>
        <begin position="42"/>
        <end position="203"/>
    </location>
</feature>
<dbReference type="EMBL" id="JAQQWM010000001">
    <property type="protein sequence ID" value="KAK8082367.1"/>
    <property type="molecule type" value="Genomic_DNA"/>
</dbReference>
<proteinExistence type="predicted"/>
<sequence>MSLTKLNSAGVYVVEVTPSAAPYFEALWKCYAPQFNTLSTAPSSVLPSKLQTSSCLAKPDKKDGHEKRAKDDEQSDLSDPKLEELAHFLEDLPNPCRPKVSVRESQKRNPYRRRSKVRHELPKLQEVKDHVDAQDEQDICQKGHFHSAYIRHPPPYPPHPAPPPPNPKPWPNQPRPRPGLPGKRKKASAAGTILYPSYSRFST</sequence>
<comment type="caution">
    <text evidence="2">The sequence shown here is derived from an EMBL/GenBank/DDBJ whole genome shotgun (WGS) entry which is preliminary data.</text>
</comment>
<evidence type="ECO:0000313" key="3">
    <source>
        <dbReference type="Proteomes" id="UP001446871"/>
    </source>
</evidence>
<feature type="compositionally biased region" description="Polar residues" evidence="1">
    <location>
        <begin position="42"/>
        <end position="55"/>
    </location>
</feature>
<feature type="compositionally biased region" description="Basic and acidic residues" evidence="1">
    <location>
        <begin position="58"/>
        <end position="90"/>
    </location>
</feature>